<dbReference type="PRINTS" id="PR00509">
    <property type="entry name" value="PGMPMM"/>
</dbReference>
<evidence type="ECO:0000256" key="10">
    <source>
        <dbReference type="SAM" id="Phobius"/>
    </source>
</evidence>
<dbReference type="CDD" id="cd03089">
    <property type="entry name" value="PMM_PGM"/>
    <property type="match status" value="1"/>
</dbReference>
<dbReference type="SUPFAM" id="SSF53738">
    <property type="entry name" value="Phosphoglucomutase, first 3 domains"/>
    <property type="match status" value="3"/>
</dbReference>
<evidence type="ECO:0000313" key="16">
    <source>
        <dbReference type="Proteomes" id="UP000015462"/>
    </source>
</evidence>
<keyword evidence="9" id="KW-0413">Isomerase</keyword>
<organism evidence="15 16">
    <name type="scientific">Cycloclasticus pugetii</name>
    <dbReference type="NCBI Taxonomy" id="34068"/>
    <lineage>
        <taxon>Bacteria</taxon>
        <taxon>Pseudomonadati</taxon>
        <taxon>Pseudomonadota</taxon>
        <taxon>Gammaproteobacteria</taxon>
        <taxon>Thiotrichales</taxon>
        <taxon>Piscirickettsiaceae</taxon>
        <taxon>Cycloclasticus</taxon>
    </lineage>
</organism>
<keyword evidence="16" id="KW-1185">Reference proteome</keyword>
<evidence type="ECO:0000259" key="13">
    <source>
        <dbReference type="Pfam" id="PF02879"/>
    </source>
</evidence>
<feature type="domain" description="Alpha-D-phosphohexomutase alpha/beta/alpha" evidence="12">
    <location>
        <begin position="343"/>
        <end position="471"/>
    </location>
</feature>
<evidence type="ECO:0000313" key="15">
    <source>
        <dbReference type="EMBL" id="EPD12982.1"/>
    </source>
</evidence>
<evidence type="ECO:0000256" key="7">
    <source>
        <dbReference type="ARBA" id="ARBA00022723"/>
    </source>
</evidence>
<dbReference type="RefSeq" id="WP_016390517.1">
    <property type="nucleotide sequence ID" value="NZ_KE646808.1"/>
</dbReference>
<proteinExistence type="inferred from homology"/>
<dbReference type="AlphaFoldDB" id="A0AB33Z232"/>
<comment type="similarity">
    <text evidence="4">Belongs to the phosphohexose mutase family.</text>
</comment>
<evidence type="ECO:0000256" key="5">
    <source>
        <dbReference type="ARBA" id="ARBA00012730"/>
    </source>
</evidence>
<evidence type="ECO:0000259" key="12">
    <source>
        <dbReference type="Pfam" id="PF02878"/>
    </source>
</evidence>
<protein>
    <recommendedName>
        <fullName evidence="5">phosphomannomutase</fullName>
        <ecNumber evidence="5">5.4.2.8</ecNumber>
    </recommendedName>
</protein>
<comment type="cofactor">
    <cofactor evidence="2">
        <name>Mg(2+)</name>
        <dbReference type="ChEBI" id="CHEBI:18420"/>
    </cofactor>
</comment>
<feature type="domain" description="Alpha-D-phosphohexomutase alpha/beta/alpha" evidence="14">
    <location>
        <begin position="590"/>
        <end position="699"/>
    </location>
</feature>
<dbReference type="PANTHER" id="PTHR43771:SF2">
    <property type="entry name" value="PHOSPHOMANNOMUTASE_PHOSPHOGLUCOMUTASE"/>
    <property type="match status" value="1"/>
</dbReference>
<evidence type="ECO:0000259" key="11">
    <source>
        <dbReference type="Pfam" id="PF00408"/>
    </source>
</evidence>
<dbReference type="Pfam" id="PF02878">
    <property type="entry name" value="PGM_PMM_I"/>
    <property type="match status" value="1"/>
</dbReference>
<evidence type="ECO:0000256" key="2">
    <source>
        <dbReference type="ARBA" id="ARBA00001946"/>
    </source>
</evidence>
<dbReference type="Gene3D" id="3.30.310.50">
    <property type="entry name" value="Alpha-D-phosphohexomutase, C-terminal domain"/>
    <property type="match status" value="1"/>
</dbReference>
<dbReference type="InterPro" id="IPR005843">
    <property type="entry name" value="A-D-PHexomutase_C"/>
</dbReference>
<evidence type="ECO:0000256" key="8">
    <source>
        <dbReference type="ARBA" id="ARBA00022842"/>
    </source>
</evidence>
<dbReference type="PROSITE" id="PS00710">
    <property type="entry name" value="PGM_PMM"/>
    <property type="match status" value="1"/>
</dbReference>
<dbReference type="InterPro" id="IPR036900">
    <property type="entry name" value="A-D-PHexomutase_C_sf"/>
</dbReference>
<dbReference type="InterPro" id="IPR005841">
    <property type="entry name" value="Alpha-D-phosphohexomutase_SF"/>
</dbReference>
<dbReference type="EC" id="5.4.2.8" evidence="5"/>
<keyword evidence="8" id="KW-0460">Magnesium</keyword>
<feature type="domain" description="Alpha-D-phosphohexomutase alpha/beta/alpha" evidence="13">
    <location>
        <begin position="489"/>
        <end position="585"/>
    </location>
</feature>
<keyword evidence="7" id="KW-0479">Metal-binding</keyword>
<dbReference type="Pfam" id="PF02880">
    <property type="entry name" value="PGM_PMM_III"/>
    <property type="match status" value="1"/>
</dbReference>
<dbReference type="InterPro" id="IPR005846">
    <property type="entry name" value="A-D-PHexomutase_a/b/a-III"/>
</dbReference>
<evidence type="ECO:0000256" key="4">
    <source>
        <dbReference type="ARBA" id="ARBA00010231"/>
    </source>
</evidence>
<dbReference type="InterPro" id="IPR016066">
    <property type="entry name" value="A-D-PHexomutase_CS"/>
</dbReference>
<sequence>MINKTILVLMLLVIALGGAGYVYLGQIDQQNIEQAEQLTKRTEKASDTLSAKVRAWRQALEDVAKAPALIEGLDGGETAATNWVAAQAALIDDIVSLRVVKPDLMQVDPTSKPPLGYATLDLIRKVESSKKAQMPEVHMMETDHQHVVIALPVLDGETLRAVMLGAFEVPAIQTAFSVAIGSEKEGFLTLKQGALKLVGDGASMHQMGESIGSVPVAGTHWRISIKRQALAAPITKAELFTYLVGALVMVLLAGVLLALVKHKDKCREWVEVIKQSTSKASKKPLVLKDDDISPPEDEAREHKQIVDSIKEESVDAGDSTSSPIFMKDDVIDVVTQAEVPQSIFRAYDIRGIVDKTLTEQGVFLIGRAIASEALSVGQQTIAIARDGRLHSLRLSESLSKGIQAAGCNVIDVGQVPTPVLYFATHQLDTQSGVMITGSHNPANYNGLKIVIAGNTLSGEAIQQLYQRIQQDNLETGEGAYQEQMMLPEYIGAITGDVRLGRMMKVVVDCGNGVAGEAAPMLLSTLGCEVIPLYCEIDGNFPNHHPDPSKPENLQTLIDKVREEEAELGLAFDGDGDRLGVVDSDGNIIWPDRQMMMYAVDVLSRQAGADIIYDVKCTRNLAKVIAKHGGKPIMSQTGHSLIKAKMKETKAELADEMSGHIFFKERWFGFDDALYTAARLLEIVTAEFRSTAEIFAELPDSVSTPELNISLAEGENFSFVEKLQSQATFDEAKVITIDGIRVEFKDGWGLVRASNTTPSLVLRFEADNEVSLERIKDVFREQMLKINADIALPF</sequence>
<dbReference type="Pfam" id="PF00408">
    <property type="entry name" value="PGM_PMM_IV"/>
    <property type="match status" value="1"/>
</dbReference>
<gene>
    <name evidence="15" type="ORF">L196_07459</name>
</gene>
<dbReference type="SUPFAM" id="SSF55957">
    <property type="entry name" value="Phosphoglucomutase, C-terminal domain"/>
    <property type="match status" value="1"/>
</dbReference>
<evidence type="ECO:0000256" key="6">
    <source>
        <dbReference type="ARBA" id="ARBA00022553"/>
    </source>
</evidence>
<dbReference type="InterPro" id="IPR016055">
    <property type="entry name" value="A-D-PHexomutase_a/b/a-I/II/III"/>
</dbReference>
<comment type="pathway">
    <text evidence="3">Nucleotide-sugar biosynthesis; GDP-alpha-D-mannose biosynthesis; alpha-D-mannose 1-phosphate from D-fructose 6-phosphate: step 2/2.</text>
</comment>
<comment type="catalytic activity">
    <reaction evidence="1">
        <text>alpha-D-mannose 1-phosphate = D-mannose 6-phosphate</text>
        <dbReference type="Rhea" id="RHEA:11140"/>
        <dbReference type="ChEBI" id="CHEBI:58409"/>
        <dbReference type="ChEBI" id="CHEBI:58735"/>
        <dbReference type="EC" id="5.4.2.8"/>
    </reaction>
</comment>
<keyword evidence="10" id="KW-0812">Transmembrane</keyword>
<feature type="domain" description="Alpha-D-phosphohexomutase C-terminal" evidence="11">
    <location>
        <begin position="707"/>
        <end position="780"/>
    </location>
</feature>
<dbReference type="GO" id="GO:0005975">
    <property type="term" value="P:carbohydrate metabolic process"/>
    <property type="evidence" value="ECO:0007669"/>
    <property type="project" value="InterPro"/>
</dbReference>
<comment type="caution">
    <text evidence="15">The sequence shown here is derived from an EMBL/GenBank/DDBJ whole genome shotgun (WGS) entry which is preliminary data.</text>
</comment>
<dbReference type="Proteomes" id="UP000015462">
    <property type="component" value="Unassembled WGS sequence"/>
</dbReference>
<dbReference type="Gene3D" id="3.40.120.10">
    <property type="entry name" value="Alpha-D-Glucose-1,6-Bisphosphate, subunit A, domain 3"/>
    <property type="match status" value="3"/>
</dbReference>
<dbReference type="PANTHER" id="PTHR43771">
    <property type="entry name" value="PHOSPHOMANNOMUTASE"/>
    <property type="match status" value="1"/>
</dbReference>
<dbReference type="InterPro" id="IPR005844">
    <property type="entry name" value="A-D-PHexomutase_a/b/a-I"/>
</dbReference>
<feature type="transmembrane region" description="Helical" evidence="10">
    <location>
        <begin position="239"/>
        <end position="260"/>
    </location>
</feature>
<dbReference type="GO" id="GO:0000287">
    <property type="term" value="F:magnesium ion binding"/>
    <property type="evidence" value="ECO:0007669"/>
    <property type="project" value="InterPro"/>
</dbReference>
<evidence type="ECO:0000256" key="9">
    <source>
        <dbReference type="ARBA" id="ARBA00023235"/>
    </source>
</evidence>
<name>A0AB33Z232_9GAMM</name>
<accession>A0AB33Z232</accession>
<evidence type="ECO:0000259" key="14">
    <source>
        <dbReference type="Pfam" id="PF02880"/>
    </source>
</evidence>
<dbReference type="GO" id="GO:0004615">
    <property type="term" value="F:phosphomannomutase activity"/>
    <property type="evidence" value="ECO:0007669"/>
    <property type="project" value="UniProtKB-EC"/>
</dbReference>
<evidence type="ECO:0000256" key="1">
    <source>
        <dbReference type="ARBA" id="ARBA00000586"/>
    </source>
</evidence>
<dbReference type="InterPro" id="IPR005845">
    <property type="entry name" value="A-D-PHexomutase_a/b/a-II"/>
</dbReference>
<keyword evidence="6" id="KW-0597">Phosphoprotein</keyword>
<dbReference type="Pfam" id="PF02879">
    <property type="entry name" value="PGM_PMM_II"/>
    <property type="match status" value="1"/>
</dbReference>
<keyword evidence="10" id="KW-1133">Transmembrane helix</keyword>
<reference evidence="15 16" key="1">
    <citation type="journal article" date="2013" name="Genome Announc.">
        <title>Genome Sequence of the Pyrene- and Fluoranthene-Degrading Bacterium Cycloclasticus sp. Strain PY97M.</title>
        <authorList>
            <person name="Cui Z."/>
            <person name="Xu G."/>
            <person name="Li Q."/>
            <person name="Gao W."/>
            <person name="Zheng L."/>
        </authorList>
    </citation>
    <scope>NUCLEOTIDE SEQUENCE [LARGE SCALE GENOMIC DNA]</scope>
    <source>
        <strain evidence="15 16">PY97M</strain>
    </source>
</reference>
<keyword evidence="10" id="KW-0472">Membrane</keyword>
<dbReference type="EMBL" id="ASHL01000005">
    <property type="protein sequence ID" value="EPD12982.1"/>
    <property type="molecule type" value="Genomic_DNA"/>
</dbReference>
<dbReference type="FunFam" id="3.40.120.10:FF:000021">
    <property type="entry name" value="Phosphomannomutase/phosphoglucomutase"/>
    <property type="match status" value="1"/>
</dbReference>
<evidence type="ECO:0000256" key="3">
    <source>
        <dbReference type="ARBA" id="ARBA00004699"/>
    </source>
</evidence>